<dbReference type="InterPro" id="IPR035896">
    <property type="entry name" value="AN1-like_Znf"/>
</dbReference>
<dbReference type="WBParaSite" id="HNAJ_0001140701-mRNA-1">
    <property type="protein sequence ID" value="HNAJ_0001140701-mRNA-1"/>
    <property type="gene ID" value="HNAJ_0001140701"/>
</dbReference>
<dbReference type="SMART" id="SM00154">
    <property type="entry name" value="ZnF_AN1"/>
    <property type="match status" value="1"/>
</dbReference>
<dbReference type="InterPro" id="IPR053061">
    <property type="entry name" value="AN1-type_zinc_finger"/>
</dbReference>
<keyword evidence="2 4" id="KW-0863">Zinc-finger</keyword>
<evidence type="ECO:0000256" key="4">
    <source>
        <dbReference type="PROSITE-ProRule" id="PRU00449"/>
    </source>
</evidence>
<dbReference type="PANTHER" id="PTHR46728:SF1">
    <property type="entry name" value="AN1-TYPE ZINC FINGER PROTEIN 4"/>
    <property type="match status" value="1"/>
</dbReference>
<evidence type="ECO:0000256" key="1">
    <source>
        <dbReference type="ARBA" id="ARBA00022723"/>
    </source>
</evidence>
<organism evidence="9">
    <name type="scientific">Rodentolepis nana</name>
    <name type="common">Dwarf tapeworm</name>
    <name type="synonym">Hymenolepis nana</name>
    <dbReference type="NCBI Taxonomy" id="102285"/>
    <lineage>
        <taxon>Eukaryota</taxon>
        <taxon>Metazoa</taxon>
        <taxon>Spiralia</taxon>
        <taxon>Lophotrochozoa</taxon>
        <taxon>Platyhelminthes</taxon>
        <taxon>Cestoda</taxon>
        <taxon>Eucestoda</taxon>
        <taxon>Cyclophyllidea</taxon>
        <taxon>Hymenolepididae</taxon>
        <taxon>Rodentolepis</taxon>
    </lineage>
</organism>
<evidence type="ECO:0000256" key="2">
    <source>
        <dbReference type="ARBA" id="ARBA00022771"/>
    </source>
</evidence>
<keyword evidence="1" id="KW-0479">Metal-binding</keyword>
<dbReference type="Gene3D" id="4.10.1110.10">
    <property type="entry name" value="AN1-like Zinc finger"/>
    <property type="match status" value="1"/>
</dbReference>
<keyword evidence="8" id="KW-1185">Reference proteome</keyword>
<dbReference type="SUPFAM" id="SSF118310">
    <property type="entry name" value="AN1-like Zinc finger"/>
    <property type="match status" value="1"/>
</dbReference>
<reference evidence="9" key="1">
    <citation type="submission" date="2017-02" db="UniProtKB">
        <authorList>
            <consortium name="WormBaseParasite"/>
        </authorList>
    </citation>
    <scope>IDENTIFICATION</scope>
</reference>
<gene>
    <name evidence="7" type="ORF">HNAJ_LOCUS11397</name>
</gene>
<dbReference type="OrthoDB" id="756206at2759"/>
<dbReference type="EMBL" id="UZAE01013559">
    <property type="protein sequence ID" value="VDO10350.1"/>
    <property type="molecule type" value="Genomic_DNA"/>
</dbReference>
<evidence type="ECO:0000313" key="7">
    <source>
        <dbReference type="EMBL" id="VDO10350.1"/>
    </source>
</evidence>
<feature type="compositionally biased region" description="Pro residues" evidence="5">
    <location>
        <begin position="27"/>
        <end position="40"/>
    </location>
</feature>
<evidence type="ECO:0000256" key="3">
    <source>
        <dbReference type="ARBA" id="ARBA00022833"/>
    </source>
</evidence>
<evidence type="ECO:0000313" key="8">
    <source>
        <dbReference type="Proteomes" id="UP000278807"/>
    </source>
</evidence>
<feature type="region of interest" description="Disordered" evidence="5">
    <location>
        <begin position="17"/>
        <end position="59"/>
    </location>
</feature>
<dbReference type="PROSITE" id="PS51039">
    <property type="entry name" value="ZF_AN1"/>
    <property type="match status" value="1"/>
</dbReference>
<sequence length="125" mass="13840">MLSVAFVMGTVKASAQTRDELVKSSPQIPPKKAAPPPPVSPSTTQEDVSSESLRRSPSKLKAKRCASCNRKTGLANFYTCRCERSFCAKHRYAELHDCPFDYKTEARRVLQETNPVVTAAKLPKI</sequence>
<dbReference type="GO" id="GO:0008270">
    <property type="term" value="F:zinc ion binding"/>
    <property type="evidence" value="ECO:0007669"/>
    <property type="project" value="UniProtKB-KW"/>
</dbReference>
<keyword evidence="3" id="KW-0862">Zinc</keyword>
<evidence type="ECO:0000256" key="5">
    <source>
        <dbReference type="SAM" id="MobiDB-lite"/>
    </source>
</evidence>
<evidence type="ECO:0000259" key="6">
    <source>
        <dbReference type="PROSITE" id="PS51039"/>
    </source>
</evidence>
<dbReference type="STRING" id="102285.A0A0R3TUG9"/>
<name>A0A0R3TUG9_RODNA</name>
<dbReference type="Pfam" id="PF01428">
    <property type="entry name" value="zf-AN1"/>
    <property type="match status" value="1"/>
</dbReference>
<feature type="domain" description="AN1-type" evidence="6">
    <location>
        <begin position="59"/>
        <end position="106"/>
    </location>
</feature>
<reference evidence="7 8" key="2">
    <citation type="submission" date="2018-11" db="EMBL/GenBank/DDBJ databases">
        <authorList>
            <consortium name="Pathogen Informatics"/>
        </authorList>
    </citation>
    <scope>NUCLEOTIDE SEQUENCE [LARGE SCALE GENOMIC DNA]</scope>
</reference>
<dbReference type="InterPro" id="IPR000058">
    <property type="entry name" value="Znf_AN1"/>
</dbReference>
<accession>A0A0R3TUG9</accession>
<dbReference type="Proteomes" id="UP000278807">
    <property type="component" value="Unassembled WGS sequence"/>
</dbReference>
<dbReference type="AlphaFoldDB" id="A0A0R3TUG9"/>
<dbReference type="PANTHER" id="PTHR46728">
    <property type="entry name" value="AN1-TYPE ZINC FINGER PROTEIN 4"/>
    <property type="match status" value="1"/>
</dbReference>
<evidence type="ECO:0000313" key="9">
    <source>
        <dbReference type="WBParaSite" id="HNAJ_0001140701-mRNA-1"/>
    </source>
</evidence>
<protein>
    <submittedName>
        <fullName evidence="9">AN1-type domain-containing protein</fullName>
    </submittedName>
</protein>
<proteinExistence type="predicted"/>